<dbReference type="AlphaFoldDB" id="A0A0G4H641"/>
<dbReference type="VEuPathDB" id="CryptoDB:Cvel_24757"/>
<proteinExistence type="predicted"/>
<accession>A0A0G4H641</accession>
<protein>
    <submittedName>
        <fullName evidence="1">Uncharacterized protein</fullName>
    </submittedName>
</protein>
<organism evidence="1">
    <name type="scientific">Chromera velia CCMP2878</name>
    <dbReference type="NCBI Taxonomy" id="1169474"/>
    <lineage>
        <taxon>Eukaryota</taxon>
        <taxon>Sar</taxon>
        <taxon>Alveolata</taxon>
        <taxon>Colpodellida</taxon>
        <taxon>Chromeraceae</taxon>
        <taxon>Chromera</taxon>
    </lineage>
</organism>
<sequence length="124" mass="13970">MPLIWKESAIFLISCKHDCLIQGLRFPPRSHACDQPSPVCIDSGGLHSDYANDVEVEAANGNGRTDPQQRAQAGTLHFKIDKDDWRTIDRWMDGDADMETTQRDGMQVEQTRGWSGRCVLFFAS</sequence>
<dbReference type="EMBL" id="CDMZ01001900">
    <property type="protein sequence ID" value="CEM39058.1"/>
    <property type="molecule type" value="Genomic_DNA"/>
</dbReference>
<reference evidence="1" key="1">
    <citation type="submission" date="2014-11" db="EMBL/GenBank/DDBJ databases">
        <authorList>
            <person name="Otto D Thomas"/>
            <person name="Naeem Raeece"/>
        </authorList>
    </citation>
    <scope>NUCLEOTIDE SEQUENCE</scope>
</reference>
<evidence type="ECO:0000313" key="1">
    <source>
        <dbReference type="EMBL" id="CEM39058.1"/>
    </source>
</evidence>
<gene>
    <name evidence="1" type="ORF">Cvel_24757</name>
</gene>
<name>A0A0G4H641_9ALVE</name>